<dbReference type="InterPro" id="IPR043519">
    <property type="entry name" value="NT_sf"/>
</dbReference>
<dbReference type="Gene3D" id="3.30.460.10">
    <property type="entry name" value="Beta Polymerase, domain 2"/>
    <property type="match status" value="1"/>
</dbReference>
<accession>I1XKR7</accession>
<dbReference type="AlphaFoldDB" id="I1XKR7"/>
<reference evidence="1 2" key="1">
    <citation type="journal article" date="2012" name="J. Bacteriol.">
        <title>Complete genome sequences of Methylophaga sp. strain JAM1 and Methylophaga sp. strain JAM7.</title>
        <authorList>
            <person name="Villeneuve C."/>
            <person name="Martineau C."/>
            <person name="Mauffrey F."/>
            <person name="Villemur R."/>
        </authorList>
    </citation>
    <scope>NUCLEOTIDE SEQUENCE [LARGE SCALE GENOMIC DNA]</scope>
    <source>
        <strain evidence="1 2">JAM1</strain>
    </source>
</reference>
<dbReference type="GO" id="GO:0003700">
    <property type="term" value="F:DNA-binding transcription factor activity"/>
    <property type="evidence" value="ECO:0007669"/>
    <property type="project" value="InterPro"/>
</dbReference>
<dbReference type="PATRIC" id="fig|754476.3.peg.2149"/>
<dbReference type="CDD" id="cd00090">
    <property type="entry name" value="HTH_ARSR"/>
    <property type="match status" value="1"/>
</dbReference>
<dbReference type="InterPro" id="IPR001845">
    <property type="entry name" value="HTH_ArsR_DNA-bd_dom"/>
</dbReference>
<dbReference type="SUPFAM" id="SSF81301">
    <property type="entry name" value="Nucleotidyltransferase"/>
    <property type="match status" value="1"/>
</dbReference>
<dbReference type="Pfam" id="PF18765">
    <property type="entry name" value="Polbeta"/>
    <property type="match status" value="1"/>
</dbReference>
<dbReference type="InterPro" id="IPR036388">
    <property type="entry name" value="WH-like_DNA-bd_sf"/>
</dbReference>
<organism evidence="1 2">
    <name type="scientific">Methylophaga nitratireducenticrescens</name>
    <dbReference type="NCBI Taxonomy" id="754476"/>
    <lineage>
        <taxon>Bacteria</taxon>
        <taxon>Pseudomonadati</taxon>
        <taxon>Pseudomonadota</taxon>
        <taxon>Gammaproteobacteria</taxon>
        <taxon>Thiotrichales</taxon>
        <taxon>Piscirickettsiaceae</taxon>
        <taxon>Methylophaga</taxon>
    </lineage>
</organism>
<dbReference type="PROSITE" id="PS50987">
    <property type="entry name" value="HTH_ARSR_2"/>
    <property type="match status" value="1"/>
</dbReference>
<dbReference type="InterPro" id="IPR041633">
    <property type="entry name" value="Polbeta"/>
</dbReference>
<keyword evidence="2" id="KW-1185">Reference proteome</keyword>
<dbReference type="CDD" id="cd05403">
    <property type="entry name" value="NT_KNTase_like"/>
    <property type="match status" value="1"/>
</dbReference>
<evidence type="ECO:0000313" key="2">
    <source>
        <dbReference type="Proteomes" id="UP000009144"/>
    </source>
</evidence>
<proteinExistence type="predicted"/>
<sequence length="199" mass="22111">MSVTSIAEALFTKTQQRVLGLLYGKPDKRFYTNEIVRMAAMGRGTVTRELEKLTSSGILISTKEGNQQYYQANSDNPIFDELVAIATKTFGVADVVRQALKPVNDKILCAFIYGSVAKGEAKAKSDIDLLVISDKLAYADLMECLVDAEKTLSRPINPSVYELEQFKQKWQEDNAFISKVMDQPKIWLKGSENDISASG</sequence>
<name>I1XKR7_METNJ</name>
<dbReference type="eggNOG" id="COG1708">
    <property type="taxonomic scope" value="Bacteria"/>
</dbReference>
<dbReference type="Gene3D" id="1.10.10.10">
    <property type="entry name" value="Winged helix-like DNA-binding domain superfamily/Winged helix DNA-binding domain"/>
    <property type="match status" value="1"/>
</dbReference>
<dbReference type="InterPro" id="IPR011991">
    <property type="entry name" value="ArsR-like_HTH"/>
</dbReference>
<dbReference type="SUPFAM" id="SSF46785">
    <property type="entry name" value="Winged helix' DNA-binding domain"/>
    <property type="match status" value="1"/>
</dbReference>
<dbReference type="OrthoDB" id="8223306at2"/>
<protein>
    <submittedName>
        <fullName evidence="1">Nucleotidyltransferase</fullName>
    </submittedName>
</protein>
<evidence type="ECO:0000313" key="1">
    <source>
        <dbReference type="EMBL" id="AFI84986.1"/>
    </source>
</evidence>
<dbReference type="InterPro" id="IPR036390">
    <property type="entry name" value="WH_DNA-bd_sf"/>
</dbReference>
<dbReference type="KEGG" id="mej:Q7A_2172"/>
<dbReference type="Proteomes" id="UP000009144">
    <property type="component" value="Chromosome"/>
</dbReference>
<gene>
    <name evidence="1" type="ordered locus">Q7A_2172</name>
</gene>
<dbReference type="RefSeq" id="WP_014707354.1">
    <property type="nucleotide sequence ID" value="NC_017857.3"/>
</dbReference>
<dbReference type="EMBL" id="CP003390">
    <property type="protein sequence ID" value="AFI84986.1"/>
    <property type="molecule type" value="Genomic_DNA"/>
</dbReference>
<dbReference type="HOGENOM" id="CLU_094593_0_0_6"/>
<reference evidence="1 2" key="2">
    <citation type="journal article" date="2013" name="Int. J. Syst. Evol. Microbiol.">
        <title>Methylophaga nitratireducenticrescens sp. nov. and Methylophaga frappieri sp. nov., isolated from the biofilm of the methanol-fed denitrification system treating the seawater at the Montreal Biodome.</title>
        <authorList>
            <person name="Villeneuve C."/>
            <person name="Martineau C."/>
            <person name="Mauffrey F."/>
            <person name="Villemur R."/>
        </authorList>
    </citation>
    <scope>NUCLEOTIDE SEQUENCE [LARGE SCALE GENOMIC DNA]</scope>
    <source>
        <strain evidence="1 2">JAM1</strain>
    </source>
</reference>